<dbReference type="PANTHER" id="PTHR34352:SF1">
    <property type="entry name" value="PROTEIN YHFA"/>
    <property type="match status" value="1"/>
</dbReference>
<dbReference type="Proteomes" id="UP000198510">
    <property type="component" value="Unassembled WGS sequence"/>
</dbReference>
<dbReference type="Gene3D" id="3.30.300.20">
    <property type="match status" value="1"/>
</dbReference>
<reference evidence="1 2" key="1">
    <citation type="submission" date="2016-10" db="EMBL/GenBank/DDBJ databases">
        <authorList>
            <person name="de Groot N.N."/>
        </authorList>
    </citation>
    <scope>NUCLEOTIDE SEQUENCE [LARGE SCALE GENOMIC DNA]</scope>
    <source>
        <strain evidence="1 2">DSM 25186</strain>
    </source>
</reference>
<organism evidence="1 2">
    <name type="scientific">Catalinimonas alkaloidigena</name>
    <dbReference type="NCBI Taxonomy" id="1075417"/>
    <lineage>
        <taxon>Bacteria</taxon>
        <taxon>Pseudomonadati</taxon>
        <taxon>Bacteroidota</taxon>
        <taxon>Cytophagia</taxon>
        <taxon>Cytophagales</taxon>
        <taxon>Catalimonadaceae</taxon>
        <taxon>Catalinimonas</taxon>
    </lineage>
</organism>
<dbReference type="RefSeq" id="WP_089680691.1">
    <property type="nucleotide sequence ID" value="NZ_FNFO01000002.1"/>
</dbReference>
<gene>
    <name evidence="1" type="ORF">SAMN05421823_1022</name>
</gene>
<dbReference type="InterPro" id="IPR036102">
    <property type="entry name" value="OsmC/Ohrsf"/>
</dbReference>
<evidence type="ECO:0000313" key="2">
    <source>
        <dbReference type="Proteomes" id="UP000198510"/>
    </source>
</evidence>
<dbReference type="PANTHER" id="PTHR34352">
    <property type="entry name" value="PROTEIN YHFA"/>
    <property type="match status" value="1"/>
</dbReference>
<dbReference type="Gene3D" id="2.20.25.10">
    <property type="match status" value="1"/>
</dbReference>
<dbReference type="InterPro" id="IPR003718">
    <property type="entry name" value="OsmC/Ohr_fam"/>
</dbReference>
<evidence type="ECO:0000313" key="1">
    <source>
        <dbReference type="EMBL" id="SDK15009.1"/>
    </source>
</evidence>
<name>A0A1G8ZIS6_9BACT</name>
<dbReference type="Pfam" id="PF02566">
    <property type="entry name" value="OsmC"/>
    <property type="match status" value="1"/>
</dbReference>
<accession>A0A1G8ZIS6</accession>
<dbReference type="InterPro" id="IPR015946">
    <property type="entry name" value="KH_dom-like_a/b"/>
</dbReference>
<keyword evidence="2" id="KW-1185">Reference proteome</keyword>
<dbReference type="EMBL" id="FNFO01000002">
    <property type="protein sequence ID" value="SDK15009.1"/>
    <property type="molecule type" value="Genomic_DNA"/>
</dbReference>
<sequence>MDHEISAQWLGNLAFEAQVAGHTIMMDARPEVGGEDRGTSPKRLLLTGLAGCTGIDIGMLIKKMRLEVEGFTIDVGGDLTQEDPKVYHQVNVIYTFKGKDLDHPKLERAVQLSWDKYCGVAAMLKKATDLSYEIRFEE</sequence>
<dbReference type="STRING" id="1075417.SAMN05421823_1022"/>
<protein>
    <submittedName>
        <fullName evidence="1">Putative redox protein</fullName>
    </submittedName>
</protein>
<dbReference type="SUPFAM" id="SSF82784">
    <property type="entry name" value="OsmC-like"/>
    <property type="match status" value="1"/>
</dbReference>
<dbReference type="OrthoDB" id="9804010at2"/>
<dbReference type="AlphaFoldDB" id="A0A1G8ZIS6"/>
<proteinExistence type="predicted"/>